<organism evidence="1 2">
    <name type="scientific">Microbulbifer salipaludis</name>
    <dbReference type="NCBI Taxonomy" id="187980"/>
    <lineage>
        <taxon>Bacteria</taxon>
        <taxon>Pseudomonadati</taxon>
        <taxon>Pseudomonadota</taxon>
        <taxon>Gammaproteobacteria</taxon>
        <taxon>Cellvibrionales</taxon>
        <taxon>Microbulbiferaceae</taxon>
        <taxon>Microbulbifer</taxon>
    </lineage>
</organism>
<reference evidence="1 2" key="1">
    <citation type="submission" date="2020-12" db="EMBL/GenBank/DDBJ databases">
        <title>Oil enriched cultivation method for isolating marine PHA-producing bacteria.</title>
        <authorList>
            <person name="Zheng W."/>
            <person name="Yu S."/>
            <person name="Huang Y."/>
        </authorList>
    </citation>
    <scope>NUCLEOTIDE SEQUENCE [LARGE SCALE GENOMIC DNA]</scope>
    <source>
        <strain evidence="1 2">SN0-2</strain>
    </source>
</reference>
<protein>
    <recommendedName>
        <fullName evidence="3">HNH endonuclease</fullName>
    </recommendedName>
</protein>
<comment type="caution">
    <text evidence="1">The sequence shown here is derived from an EMBL/GenBank/DDBJ whole genome shotgun (WGS) entry which is preliminary data.</text>
</comment>
<keyword evidence="2" id="KW-1185">Reference proteome</keyword>
<dbReference type="CDD" id="cd00085">
    <property type="entry name" value="HNHc"/>
    <property type="match status" value="1"/>
</dbReference>
<accession>A0ABS3E847</accession>
<evidence type="ECO:0000313" key="2">
    <source>
        <dbReference type="Proteomes" id="UP000664293"/>
    </source>
</evidence>
<name>A0ABS3E847_9GAMM</name>
<dbReference type="Gene3D" id="1.10.30.50">
    <property type="match status" value="1"/>
</dbReference>
<proteinExistence type="predicted"/>
<dbReference type="Proteomes" id="UP000664293">
    <property type="component" value="Unassembled WGS sequence"/>
</dbReference>
<dbReference type="InterPro" id="IPR003615">
    <property type="entry name" value="HNH_nuc"/>
</dbReference>
<gene>
    <name evidence="1" type="ORF">JF535_11410</name>
</gene>
<dbReference type="RefSeq" id="WP_207002192.1">
    <property type="nucleotide sequence ID" value="NZ_JAEKJR010000002.1"/>
</dbReference>
<evidence type="ECO:0008006" key="3">
    <source>
        <dbReference type="Google" id="ProtNLM"/>
    </source>
</evidence>
<sequence>MRAMTAPGYCPREVYQACTNSVSDPGLRFRLNAVVESIVQSGEEYLDKGPTGQLYSIASNECDNDTVVTGHVTKKELKDVYSFHMVPRTKPARSIYDSLVASAPFGRCPFCGFGHATTLDHYLPKSKFPKLSVMPLNLVPSCKDCNSGKQARTPTTEEEQSLHPYFDQSHFVECQWLFARVLQTSPVTLQFFVSPPNDWSETSKSRVHAHFDEFRLAARYAVESSSQLACLRDTLAIHREINGAEAVKQHLNIEARSSSLQYRNSWQTAMFQALANSDWYCNGGFL</sequence>
<evidence type="ECO:0000313" key="1">
    <source>
        <dbReference type="EMBL" id="MBN8431460.1"/>
    </source>
</evidence>
<dbReference type="EMBL" id="JAEKJR010000002">
    <property type="protein sequence ID" value="MBN8431460.1"/>
    <property type="molecule type" value="Genomic_DNA"/>
</dbReference>